<dbReference type="Proteomes" id="UP001062263">
    <property type="component" value="Chromosome"/>
</dbReference>
<proteinExistence type="predicted"/>
<evidence type="ECO:0008006" key="3">
    <source>
        <dbReference type="Google" id="ProtNLM"/>
    </source>
</evidence>
<reference evidence="1" key="1">
    <citation type="submission" date="2022-06" db="EMBL/GenBank/DDBJ databases">
        <title>Akkermansia biwalacus sp. nov., an anaerobic mucin-degrading bacterium isolated from human intestine.</title>
        <authorList>
            <person name="Kobayashi Y."/>
            <person name="Inoue S."/>
            <person name="Kawahara T."/>
            <person name="Kohda N."/>
        </authorList>
    </citation>
    <scope>NUCLEOTIDE SEQUENCE</scope>
    <source>
        <strain evidence="1">WON2089</strain>
    </source>
</reference>
<gene>
    <name evidence="1" type="ORF">Abiwalacus_15320</name>
</gene>
<organism evidence="1 2">
    <name type="scientific">Akkermansia biwaensis</name>
    <dbReference type="NCBI Taxonomy" id="2946555"/>
    <lineage>
        <taxon>Bacteria</taxon>
        <taxon>Pseudomonadati</taxon>
        <taxon>Verrucomicrobiota</taxon>
        <taxon>Verrucomicrobiia</taxon>
        <taxon>Verrucomicrobiales</taxon>
        <taxon>Akkermansiaceae</taxon>
        <taxon>Akkermansia</taxon>
    </lineage>
</organism>
<sequence>MAGVNQDELKMNVKLWLKANGFDYAWLAERCFVTEATVRNWMAKKPIPAAKEHIIRELIKQLPLTLPSRVQVEEETLITLKLDPDTRKVLEKKAFSQGKTLKEFLADEVPRLGNPPLA</sequence>
<keyword evidence="2" id="KW-1185">Reference proteome</keyword>
<accession>A0ABN6QLB1</accession>
<protein>
    <recommendedName>
        <fullName evidence="3">Helix-turn-helix domain-containing protein</fullName>
    </recommendedName>
</protein>
<dbReference type="RefSeq" id="WP_046437621.1">
    <property type="nucleotide sequence ID" value="NZ_AP025943.1"/>
</dbReference>
<evidence type="ECO:0000313" key="2">
    <source>
        <dbReference type="Proteomes" id="UP001062263"/>
    </source>
</evidence>
<dbReference type="EMBL" id="AP025943">
    <property type="protein sequence ID" value="BDL43958.1"/>
    <property type="molecule type" value="Genomic_DNA"/>
</dbReference>
<name>A0ABN6QLB1_9BACT</name>
<evidence type="ECO:0000313" key="1">
    <source>
        <dbReference type="EMBL" id="BDL43958.1"/>
    </source>
</evidence>